<dbReference type="GO" id="GO:0005524">
    <property type="term" value="F:ATP binding"/>
    <property type="evidence" value="ECO:0007669"/>
    <property type="project" value="UniProtKB-KW"/>
</dbReference>
<proteinExistence type="inferred from homology"/>
<keyword evidence="6" id="KW-0648">Protein biosynthesis</keyword>
<sequence length="83" mass="9234">MTDIAYKFTDSQEQLIVSTTRVESMPNDVAVAVYPDDPRYSHLTEAFGTAVAKITPVHDHLDLEIAQTKGLKLITVIDEDGRM</sequence>
<dbReference type="GO" id="GO:0004832">
    <property type="term" value="F:valine-tRNA ligase activity"/>
    <property type="evidence" value="ECO:0007669"/>
    <property type="project" value="UniProtKB-EC"/>
</dbReference>
<dbReference type="GO" id="GO:0006438">
    <property type="term" value="P:valyl-tRNA aminoacylation"/>
    <property type="evidence" value="ECO:0007669"/>
    <property type="project" value="InterPro"/>
</dbReference>
<dbReference type="PANTHER" id="PTHR11946">
    <property type="entry name" value="VALYL-TRNA SYNTHETASES"/>
    <property type="match status" value="1"/>
</dbReference>
<dbReference type="InterPro" id="IPR002303">
    <property type="entry name" value="Valyl-tRNA_ligase"/>
</dbReference>
<dbReference type="GO" id="GO:0005829">
    <property type="term" value="C:cytosol"/>
    <property type="evidence" value="ECO:0007669"/>
    <property type="project" value="TreeGrafter"/>
</dbReference>
<keyword evidence="10" id="KW-1185">Reference proteome</keyword>
<evidence type="ECO:0000256" key="7">
    <source>
        <dbReference type="ARBA" id="ARBA00023146"/>
    </source>
</evidence>
<evidence type="ECO:0000256" key="4">
    <source>
        <dbReference type="ARBA" id="ARBA00022741"/>
    </source>
</evidence>
<dbReference type="InterPro" id="IPR009008">
    <property type="entry name" value="Val/Leu/Ile-tRNA-synth_edit"/>
</dbReference>
<evidence type="ECO:0000256" key="5">
    <source>
        <dbReference type="ARBA" id="ARBA00022840"/>
    </source>
</evidence>
<evidence type="ECO:0000256" key="6">
    <source>
        <dbReference type="ARBA" id="ARBA00022917"/>
    </source>
</evidence>
<dbReference type="Gene3D" id="3.90.740.10">
    <property type="entry name" value="Valyl/Leucyl/Isoleucyl-tRNA synthetase, editing domain"/>
    <property type="match status" value="2"/>
</dbReference>
<accession>A0AA39FHS2</accession>
<reference evidence="9" key="1">
    <citation type="journal article" date="2023" name="bioRxiv">
        <title>Scaffold-level genome assemblies of two parasitoid biocontrol wasps reveal the parthenogenesis mechanism and an associated novel virus.</title>
        <authorList>
            <person name="Inwood S."/>
            <person name="Skelly J."/>
            <person name="Guhlin J."/>
            <person name="Harrop T."/>
            <person name="Goldson S."/>
            <person name="Dearden P."/>
        </authorList>
    </citation>
    <scope>NUCLEOTIDE SEQUENCE</scope>
    <source>
        <strain evidence="9">Irish</strain>
        <tissue evidence="9">Whole body</tissue>
    </source>
</reference>
<dbReference type="EC" id="6.1.1.9" evidence="2"/>
<protein>
    <recommendedName>
        <fullName evidence="2">valine--tRNA ligase</fullName>
        <ecNumber evidence="2">6.1.1.9</ecNumber>
    </recommendedName>
    <alternativeName>
        <fullName evidence="8">Valyl-tRNA synthetase</fullName>
    </alternativeName>
</protein>
<reference evidence="9" key="2">
    <citation type="submission" date="2023-03" db="EMBL/GenBank/DDBJ databases">
        <authorList>
            <person name="Inwood S.N."/>
            <person name="Skelly J.G."/>
            <person name="Guhlin J."/>
            <person name="Harrop T.W.R."/>
            <person name="Goldson S.G."/>
            <person name="Dearden P.K."/>
        </authorList>
    </citation>
    <scope>NUCLEOTIDE SEQUENCE</scope>
    <source>
        <strain evidence="9">Irish</strain>
        <tissue evidence="9">Whole body</tissue>
    </source>
</reference>
<dbReference type="SUPFAM" id="SSF50677">
    <property type="entry name" value="ValRS/IleRS/LeuRS editing domain"/>
    <property type="match status" value="1"/>
</dbReference>
<keyword evidence="7" id="KW-0030">Aminoacyl-tRNA synthetase</keyword>
<keyword evidence="3" id="KW-0436">Ligase</keyword>
<gene>
    <name evidence="9" type="ORF">PV328_010468</name>
</gene>
<evidence type="ECO:0000256" key="8">
    <source>
        <dbReference type="ARBA" id="ARBA00029936"/>
    </source>
</evidence>
<evidence type="ECO:0000256" key="1">
    <source>
        <dbReference type="ARBA" id="ARBA00005594"/>
    </source>
</evidence>
<dbReference type="GO" id="GO:0002161">
    <property type="term" value="F:aminoacyl-tRNA deacylase activity"/>
    <property type="evidence" value="ECO:0007669"/>
    <property type="project" value="InterPro"/>
</dbReference>
<name>A0AA39FHS2_9HYME</name>
<evidence type="ECO:0000256" key="3">
    <source>
        <dbReference type="ARBA" id="ARBA00022598"/>
    </source>
</evidence>
<dbReference type="Proteomes" id="UP001168990">
    <property type="component" value="Unassembled WGS sequence"/>
</dbReference>
<dbReference type="PANTHER" id="PTHR11946:SF109">
    <property type="entry name" value="VALINE--TRNA LIGASE"/>
    <property type="match status" value="1"/>
</dbReference>
<keyword evidence="5" id="KW-0067">ATP-binding</keyword>
<comment type="similarity">
    <text evidence="1">Belongs to the class-I aminoacyl-tRNA synthetase family.</text>
</comment>
<dbReference type="AlphaFoldDB" id="A0AA39FHS2"/>
<evidence type="ECO:0000313" key="10">
    <source>
        <dbReference type="Proteomes" id="UP001168990"/>
    </source>
</evidence>
<dbReference type="EMBL" id="JAQQBS010000004">
    <property type="protein sequence ID" value="KAK0169830.1"/>
    <property type="molecule type" value="Genomic_DNA"/>
</dbReference>
<organism evidence="9 10">
    <name type="scientific">Microctonus aethiopoides</name>
    <dbReference type="NCBI Taxonomy" id="144406"/>
    <lineage>
        <taxon>Eukaryota</taxon>
        <taxon>Metazoa</taxon>
        <taxon>Ecdysozoa</taxon>
        <taxon>Arthropoda</taxon>
        <taxon>Hexapoda</taxon>
        <taxon>Insecta</taxon>
        <taxon>Pterygota</taxon>
        <taxon>Neoptera</taxon>
        <taxon>Endopterygota</taxon>
        <taxon>Hymenoptera</taxon>
        <taxon>Apocrita</taxon>
        <taxon>Ichneumonoidea</taxon>
        <taxon>Braconidae</taxon>
        <taxon>Euphorinae</taxon>
        <taxon>Microctonus</taxon>
    </lineage>
</organism>
<keyword evidence="4" id="KW-0547">Nucleotide-binding</keyword>
<comment type="caution">
    <text evidence="9">The sequence shown here is derived from an EMBL/GenBank/DDBJ whole genome shotgun (WGS) entry which is preliminary data.</text>
</comment>
<evidence type="ECO:0000256" key="2">
    <source>
        <dbReference type="ARBA" id="ARBA00013169"/>
    </source>
</evidence>
<evidence type="ECO:0000313" key="9">
    <source>
        <dbReference type="EMBL" id="KAK0169830.1"/>
    </source>
</evidence>